<evidence type="ECO:0000256" key="1">
    <source>
        <dbReference type="SAM" id="MobiDB-lite"/>
    </source>
</evidence>
<feature type="region of interest" description="Disordered" evidence="1">
    <location>
        <begin position="1"/>
        <end position="20"/>
    </location>
</feature>
<evidence type="ECO:0000313" key="2">
    <source>
        <dbReference type="EMBL" id="AJG20248.1"/>
    </source>
</evidence>
<proteinExistence type="predicted"/>
<dbReference type="EMBL" id="CP010536">
    <property type="protein sequence ID" value="AJG20248.1"/>
    <property type="molecule type" value="Genomic_DNA"/>
</dbReference>
<dbReference type="AlphaFoldDB" id="A0A0C4YBG9"/>
<name>A0A0C4YBG9_9BURK</name>
<feature type="compositionally biased region" description="Basic residues" evidence="1">
    <location>
        <begin position="1"/>
        <end position="12"/>
    </location>
</feature>
<organism evidence="2 3">
    <name type="scientific">Cupriavidus basilensis</name>
    <dbReference type="NCBI Taxonomy" id="68895"/>
    <lineage>
        <taxon>Bacteria</taxon>
        <taxon>Pseudomonadati</taxon>
        <taxon>Pseudomonadota</taxon>
        <taxon>Betaproteobacteria</taxon>
        <taxon>Burkholderiales</taxon>
        <taxon>Burkholderiaceae</taxon>
        <taxon>Cupriavidus</taxon>
    </lineage>
</organism>
<reference evidence="2 3" key="1">
    <citation type="journal article" date="2015" name="Genome Announc.">
        <title>Complete Genome Sequence of Cupriavidus basilensis 4G11, Isolated from the Oak Ridge Field Research Center Site.</title>
        <authorList>
            <person name="Ray J."/>
            <person name="Waters R.J."/>
            <person name="Skerker J.M."/>
            <person name="Kuehl J.V."/>
            <person name="Price M.N."/>
            <person name="Huang J."/>
            <person name="Chakraborty R."/>
            <person name="Arkin A.P."/>
            <person name="Deutschbauer A."/>
        </authorList>
    </citation>
    <scope>NUCLEOTIDE SEQUENCE [LARGE SCALE GENOMIC DNA]</scope>
    <source>
        <strain evidence="2">4G11</strain>
    </source>
</reference>
<protein>
    <submittedName>
        <fullName evidence="2">Uncharacterized protein</fullName>
    </submittedName>
</protein>
<gene>
    <name evidence="2" type="ORF">RR42_m2874</name>
</gene>
<keyword evidence="3" id="KW-1185">Reference proteome</keyword>
<dbReference type="Proteomes" id="UP000031843">
    <property type="component" value="Chromosome main"/>
</dbReference>
<dbReference type="KEGG" id="cbw:RR42_m2874"/>
<evidence type="ECO:0000313" key="3">
    <source>
        <dbReference type="Proteomes" id="UP000031843"/>
    </source>
</evidence>
<accession>A0A0C4YBG9</accession>
<sequence>MRCPRRSFRGARKGASEGARIAESAVAQMSTAGWARVKER</sequence>